<dbReference type="PANTHER" id="PTHR34071">
    <property type="entry name" value="5-NITROIMIDAZOLE ANTIBIOTICS RESISTANCE PROTEIN, NIMA-FAMILY-RELATED PROTEIN-RELATED"/>
    <property type="match status" value="1"/>
</dbReference>
<dbReference type="InterPro" id="IPR012349">
    <property type="entry name" value="Split_barrel_FMN-bd"/>
</dbReference>
<proteinExistence type="predicted"/>
<sequence length="236" mass="25308">MSETPAPSPRTRLRRRPERGRYDEASLFAVLDAALVAHIGYLDEDQPMVTPTTFWREGRTLYWHGAAASRILARSGSGAPVCVTVTLLDGLIVGRSGIKHSVNYRSAMVFGRARLVTGLEAKRAAMAAFLERLYPGRTLELRPSSDVELAQIVVAEMEIAEASVKVKAGGPLPYAPDEGWPAWTGVIPIETRIGAPQPDPDLGVRAPGRGLSPYREGARLDEALAAAAQSGLPVSA</sequence>
<dbReference type="Proteomes" id="UP001597237">
    <property type="component" value="Unassembled WGS sequence"/>
</dbReference>
<comment type="caution">
    <text evidence="1">The sequence shown here is derived from an EMBL/GenBank/DDBJ whole genome shotgun (WGS) entry which is preliminary data.</text>
</comment>
<dbReference type="Gene3D" id="2.30.110.10">
    <property type="entry name" value="Electron Transport, Fmn-binding Protein, Chain A"/>
    <property type="match status" value="1"/>
</dbReference>
<accession>A0ABW4N252</accession>
<dbReference type="SUPFAM" id="SSF50475">
    <property type="entry name" value="FMN-binding split barrel"/>
    <property type="match status" value="1"/>
</dbReference>
<gene>
    <name evidence="1" type="ORF">ACFSC0_09110</name>
</gene>
<organism evidence="1 2">
    <name type="scientific">Phenylobacterium terrae</name>
    <dbReference type="NCBI Taxonomy" id="2665495"/>
    <lineage>
        <taxon>Bacteria</taxon>
        <taxon>Pseudomonadati</taxon>
        <taxon>Pseudomonadota</taxon>
        <taxon>Alphaproteobacteria</taxon>
        <taxon>Caulobacterales</taxon>
        <taxon>Caulobacteraceae</taxon>
        <taxon>Phenylobacterium</taxon>
    </lineage>
</organism>
<keyword evidence="1" id="KW-0560">Oxidoreductase</keyword>
<dbReference type="EC" id="1.-.-.-" evidence="1"/>
<dbReference type="EMBL" id="JBHUEY010000001">
    <property type="protein sequence ID" value="MFD1783549.1"/>
    <property type="molecule type" value="Genomic_DNA"/>
</dbReference>
<dbReference type="RefSeq" id="WP_377283256.1">
    <property type="nucleotide sequence ID" value="NZ_JBHRSI010000008.1"/>
</dbReference>
<dbReference type="GO" id="GO:0016491">
    <property type="term" value="F:oxidoreductase activity"/>
    <property type="evidence" value="ECO:0007669"/>
    <property type="project" value="UniProtKB-KW"/>
</dbReference>
<name>A0ABW4N252_9CAUL</name>
<dbReference type="PANTHER" id="PTHR34071:SF2">
    <property type="entry name" value="FLAVIN-NUCLEOTIDE-BINDING PROTEIN"/>
    <property type="match status" value="1"/>
</dbReference>
<protein>
    <submittedName>
        <fullName evidence="1">Pyridoxamine 5'-phosphate oxidase family protein</fullName>
        <ecNumber evidence="1">1.-.-.-</ecNumber>
    </submittedName>
</protein>
<dbReference type="InterPro" id="IPR024747">
    <property type="entry name" value="Pyridox_Oxase-rel"/>
</dbReference>
<reference evidence="2" key="1">
    <citation type="journal article" date="2019" name="Int. J. Syst. Evol. Microbiol.">
        <title>The Global Catalogue of Microorganisms (GCM) 10K type strain sequencing project: providing services to taxonomists for standard genome sequencing and annotation.</title>
        <authorList>
            <consortium name="The Broad Institute Genomics Platform"/>
            <consortium name="The Broad Institute Genome Sequencing Center for Infectious Disease"/>
            <person name="Wu L."/>
            <person name="Ma J."/>
        </authorList>
    </citation>
    <scope>NUCLEOTIDE SEQUENCE [LARGE SCALE GENOMIC DNA]</scope>
    <source>
        <strain evidence="2">DFY28</strain>
    </source>
</reference>
<keyword evidence="2" id="KW-1185">Reference proteome</keyword>
<dbReference type="Pfam" id="PF12900">
    <property type="entry name" value="Pyridox_ox_2"/>
    <property type="match status" value="1"/>
</dbReference>
<evidence type="ECO:0000313" key="2">
    <source>
        <dbReference type="Proteomes" id="UP001597237"/>
    </source>
</evidence>
<evidence type="ECO:0000313" key="1">
    <source>
        <dbReference type="EMBL" id="MFD1783549.1"/>
    </source>
</evidence>